<proteinExistence type="predicted"/>
<keyword evidence="2" id="KW-0238">DNA-binding</keyword>
<dbReference type="SUPFAM" id="SSF46785">
    <property type="entry name" value="Winged helix' DNA-binding domain"/>
    <property type="match status" value="1"/>
</dbReference>
<dbReference type="Pfam" id="PF08220">
    <property type="entry name" value="HTH_DeoR"/>
    <property type="match status" value="1"/>
</dbReference>
<reference evidence="5" key="1">
    <citation type="submission" date="2020-07" db="EMBL/GenBank/DDBJ databases">
        <title>Vallitalea pronyensis genome.</title>
        <authorList>
            <person name="Postec A."/>
        </authorList>
    </citation>
    <scope>NUCLEOTIDE SEQUENCE</scope>
    <source>
        <strain evidence="5">FatNI3</strain>
    </source>
</reference>
<dbReference type="Gene3D" id="3.40.50.1360">
    <property type="match status" value="1"/>
</dbReference>
<gene>
    <name evidence="5" type="ORF">HZI73_05025</name>
</gene>
<dbReference type="Pfam" id="PF00455">
    <property type="entry name" value="DeoRC"/>
    <property type="match status" value="1"/>
</dbReference>
<dbReference type="PROSITE" id="PS51000">
    <property type="entry name" value="HTH_DEOR_2"/>
    <property type="match status" value="1"/>
</dbReference>
<evidence type="ECO:0000313" key="6">
    <source>
        <dbReference type="Proteomes" id="UP000683246"/>
    </source>
</evidence>
<dbReference type="AlphaFoldDB" id="A0A8J8MHH6"/>
<evidence type="ECO:0000259" key="4">
    <source>
        <dbReference type="PROSITE" id="PS51000"/>
    </source>
</evidence>
<sequence length="254" mass="28506">MLAVDRRKRILEIIQQKESVKVPDLSQQFSVTLETIRRDLEKLEKEGHVKRSYGGATLNTSTNEDISINIREVTNKEDKNRIGKAVADLIQDGDTIMMDASTTALYVAKYLQDKKVTIITNALKVPMVLAGKNNMDIISTGGTLKSSSLSFVGHIAESVIEKYHVNKTIISCKAIDLEHGIMEPHQLETEVKKKMIHASEQVILAVDSSKFGKKSFIKAYPIDKISTLVTDMDLSHKWIETLQNNQVTLIKVER</sequence>
<evidence type="ECO:0000256" key="2">
    <source>
        <dbReference type="ARBA" id="ARBA00023125"/>
    </source>
</evidence>
<dbReference type="PROSITE" id="PS00894">
    <property type="entry name" value="HTH_DEOR_1"/>
    <property type="match status" value="1"/>
</dbReference>
<dbReference type="SMART" id="SM00420">
    <property type="entry name" value="HTH_DEOR"/>
    <property type="match status" value="1"/>
</dbReference>
<dbReference type="PANTHER" id="PTHR30363">
    <property type="entry name" value="HTH-TYPE TRANSCRIPTIONAL REGULATOR SRLR-RELATED"/>
    <property type="match status" value="1"/>
</dbReference>
<dbReference type="SUPFAM" id="SSF100950">
    <property type="entry name" value="NagB/RpiA/CoA transferase-like"/>
    <property type="match status" value="1"/>
</dbReference>
<dbReference type="InterPro" id="IPR050313">
    <property type="entry name" value="Carb_Metab_HTH_regulators"/>
</dbReference>
<dbReference type="PRINTS" id="PR00037">
    <property type="entry name" value="HTHLACR"/>
</dbReference>
<keyword evidence="6" id="KW-1185">Reference proteome</keyword>
<keyword evidence="3" id="KW-0804">Transcription</keyword>
<dbReference type="InterPro" id="IPR018356">
    <property type="entry name" value="Tscrpt_reg_HTH_DeoR_CS"/>
</dbReference>
<dbReference type="InterPro" id="IPR037171">
    <property type="entry name" value="NagB/RpiA_transferase-like"/>
</dbReference>
<evidence type="ECO:0000313" key="5">
    <source>
        <dbReference type="EMBL" id="QUI21694.1"/>
    </source>
</evidence>
<dbReference type="RefSeq" id="WP_212697165.1">
    <property type="nucleotide sequence ID" value="NZ_CP058649.1"/>
</dbReference>
<organism evidence="5 6">
    <name type="scientific">Vallitalea pronyensis</name>
    <dbReference type="NCBI Taxonomy" id="1348613"/>
    <lineage>
        <taxon>Bacteria</taxon>
        <taxon>Bacillati</taxon>
        <taxon>Bacillota</taxon>
        <taxon>Clostridia</taxon>
        <taxon>Lachnospirales</taxon>
        <taxon>Vallitaleaceae</taxon>
        <taxon>Vallitalea</taxon>
    </lineage>
</organism>
<feature type="domain" description="HTH deoR-type" evidence="4">
    <location>
        <begin position="3"/>
        <end position="58"/>
    </location>
</feature>
<accession>A0A8J8MHH6</accession>
<dbReference type="KEGG" id="vpy:HZI73_05025"/>
<dbReference type="SMART" id="SM01134">
    <property type="entry name" value="DeoRC"/>
    <property type="match status" value="1"/>
</dbReference>
<dbReference type="GO" id="GO:0003677">
    <property type="term" value="F:DNA binding"/>
    <property type="evidence" value="ECO:0007669"/>
    <property type="project" value="UniProtKB-KW"/>
</dbReference>
<dbReference type="Proteomes" id="UP000683246">
    <property type="component" value="Chromosome"/>
</dbReference>
<dbReference type="InterPro" id="IPR036388">
    <property type="entry name" value="WH-like_DNA-bd_sf"/>
</dbReference>
<dbReference type="GO" id="GO:0003700">
    <property type="term" value="F:DNA-binding transcription factor activity"/>
    <property type="evidence" value="ECO:0007669"/>
    <property type="project" value="InterPro"/>
</dbReference>
<keyword evidence="1" id="KW-0805">Transcription regulation</keyword>
<dbReference type="EMBL" id="CP058649">
    <property type="protein sequence ID" value="QUI21694.1"/>
    <property type="molecule type" value="Genomic_DNA"/>
</dbReference>
<evidence type="ECO:0000256" key="1">
    <source>
        <dbReference type="ARBA" id="ARBA00023015"/>
    </source>
</evidence>
<name>A0A8J8MHH6_9FIRM</name>
<dbReference type="PANTHER" id="PTHR30363:SF44">
    <property type="entry name" value="AGA OPERON TRANSCRIPTIONAL REPRESSOR-RELATED"/>
    <property type="match status" value="1"/>
</dbReference>
<dbReference type="InterPro" id="IPR036390">
    <property type="entry name" value="WH_DNA-bd_sf"/>
</dbReference>
<dbReference type="InterPro" id="IPR014036">
    <property type="entry name" value="DeoR-like_C"/>
</dbReference>
<protein>
    <submittedName>
        <fullName evidence="5">DeoR/GlpR transcriptional regulator</fullName>
    </submittedName>
</protein>
<dbReference type="Gene3D" id="1.10.10.10">
    <property type="entry name" value="Winged helix-like DNA-binding domain superfamily/Winged helix DNA-binding domain"/>
    <property type="match status" value="1"/>
</dbReference>
<evidence type="ECO:0000256" key="3">
    <source>
        <dbReference type="ARBA" id="ARBA00023163"/>
    </source>
</evidence>
<dbReference type="InterPro" id="IPR001034">
    <property type="entry name" value="DeoR_HTH"/>
</dbReference>